<name>A0A7T9DIX6_9ARCH</name>
<gene>
    <name evidence="1" type="ORF">IPJ89_03220</name>
</gene>
<protein>
    <submittedName>
        <fullName evidence="1">Uncharacterized protein</fullName>
    </submittedName>
</protein>
<proteinExistence type="predicted"/>
<sequence length="98" mass="10874">MPPLKLEHYRGQLCDSHLSYEFIPRNEYHLDLLKIGAALEKAGKQLQIKTPFILVAKVSGIKVSFYSTGKILTQNVPDQATANAAFNAFVGWVNALDV</sequence>
<accession>A0A7T9DIX6</accession>
<reference evidence="1" key="1">
    <citation type="submission" date="2020-11" db="EMBL/GenBank/DDBJ databases">
        <title>Connecting structure to function with the recovery of over 1000 high-quality activated sludge metagenome-assembled genomes encoding full-length rRNA genes using long-read sequencing.</title>
        <authorList>
            <person name="Singleton C.M."/>
            <person name="Petriglieri F."/>
            <person name="Kristensen J.M."/>
            <person name="Kirkegaard R.H."/>
            <person name="Michaelsen T.Y."/>
            <person name="Andersen M.H."/>
            <person name="Karst S.M."/>
            <person name="Dueholm M.S."/>
            <person name="Nielsen P.H."/>
            <person name="Albertsen M."/>
        </authorList>
    </citation>
    <scope>NUCLEOTIDE SEQUENCE</scope>
    <source>
        <strain evidence="1">Fred_18-Q3-R57-64_BAT3C.431</strain>
    </source>
</reference>
<dbReference type="Proteomes" id="UP000596004">
    <property type="component" value="Chromosome"/>
</dbReference>
<dbReference type="AlphaFoldDB" id="A0A7T9DIX6"/>
<dbReference type="EMBL" id="CP064981">
    <property type="protein sequence ID" value="QQR92147.1"/>
    <property type="molecule type" value="Genomic_DNA"/>
</dbReference>
<evidence type="ECO:0000313" key="1">
    <source>
        <dbReference type="EMBL" id="QQR92147.1"/>
    </source>
</evidence>
<organism evidence="1">
    <name type="scientific">Candidatus Iainarchaeum sp</name>
    <dbReference type="NCBI Taxonomy" id="3101447"/>
    <lineage>
        <taxon>Archaea</taxon>
        <taxon>Candidatus Iainarchaeota</taxon>
        <taxon>Candidatus Iainarchaeia</taxon>
        <taxon>Candidatus Iainarchaeales</taxon>
        <taxon>Candidatus Iainarchaeaceae</taxon>
        <taxon>Candidatus Iainarchaeum</taxon>
    </lineage>
</organism>